<name>A9NTD3_PICSI</name>
<feature type="region of interest" description="Disordered" evidence="1">
    <location>
        <begin position="45"/>
        <end position="66"/>
    </location>
</feature>
<reference evidence="2" key="1">
    <citation type="journal article" date="2008" name="BMC Genomics">
        <title>A conifer genomics resource of 200,000 spruce (Picea spp.) ESTs and 6,464 high-quality, sequence-finished full-length cDNAs for Sitka spruce (Picea sitchensis).</title>
        <authorList>
            <person name="Ralph S.G."/>
            <person name="Chun H.J."/>
            <person name="Kolosova N."/>
            <person name="Cooper D."/>
            <person name="Oddy C."/>
            <person name="Ritland C.E."/>
            <person name="Kirkpatrick R."/>
            <person name="Moore R."/>
            <person name="Barber S."/>
            <person name="Holt R.A."/>
            <person name="Jones S.J."/>
            <person name="Marra M.A."/>
            <person name="Douglas C.J."/>
            <person name="Ritland K."/>
            <person name="Bohlmann J."/>
        </authorList>
    </citation>
    <scope>NUCLEOTIDE SEQUENCE</scope>
    <source>
        <tissue evidence="2">Green portion of the leader tissue</tissue>
    </source>
</reference>
<evidence type="ECO:0000313" key="2">
    <source>
        <dbReference type="EMBL" id="ABK23894.1"/>
    </source>
</evidence>
<proteinExistence type="evidence at transcript level"/>
<accession>A9NTD3</accession>
<dbReference type="AlphaFoldDB" id="A9NTD3"/>
<protein>
    <submittedName>
        <fullName evidence="2">Uncharacterized protein</fullName>
    </submittedName>
</protein>
<organism evidence="2">
    <name type="scientific">Picea sitchensis</name>
    <name type="common">Sitka spruce</name>
    <name type="synonym">Pinus sitchensis</name>
    <dbReference type="NCBI Taxonomy" id="3332"/>
    <lineage>
        <taxon>Eukaryota</taxon>
        <taxon>Viridiplantae</taxon>
        <taxon>Streptophyta</taxon>
        <taxon>Embryophyta</taxon>
        <taxon>Tracheophyta</taxon>
        <taxon>Spermatophyta</taxon>
        <taxon>Pinopsida</taxon>
        <taxon>Pinidae</taxon>
        <taxon>Conifers I</taxon>
        <taxon>Pinales</taxon>
        <taxon>Pinaceae</taxon>
        <taxon>Picea</taxon>
    </lineage>
</organism>
<sequence length="66" mass="7044">MLACRSAGDGQDPAGPGGLRGGRGPLLFLRGIGVRRALRRRRCVPGPGPVREGQGQGALHRLYRRN</sequence>
<feature type="region of interest" description="Disordered" evidence="1">
    <location>
        <begin position="1"/>
        <end position="23"/>
    </location>
</feature>
<evidence type="ECO:0000256" key="1">
    <source>
        <dbReference type="SAM" id="MobiDB-lite"/>
    </source>
</evidence>
<dbReference type="EMBL" id="EF084581">
    <property type="protein sequence ID" value="ABK23894.1"/>
    <property type="molecule type" value="mRNA"/>
</dbReference>